<dbReference type="InterPro" id="IPR036705">
    <property type="entry name" value="Ribosyl_crysJ1_sf"/>
</dbReference>
<dbReference type="OrthoDB" id="2021138at2759"/>
<comment type="caution">
    <text evidence="1">The sequence shown here is derived from an EMBL/GenBank/DDBJ whole genome shotgun (WGS) entry which is preliminary data.</text>
</comment>
<dbReference type="PANTHER" id="PTHR16222">
    <property type="entry name" value="ADP-RIBOSYLGLYCOHYDROLASE"/>
    <property type="match status" value="1"/>
</dbReference>
<keyword evidence="2" id="KW-1185">Reference proteome</keyword>
<accession>A0A367IJA7</accession>
<feature type="non-terminal residue" evidence="1">
    <location>
        <position position="1"/>
    </location>
</feature>
<dbReference type="InterPro" id="IPR050792">
    <property type="entry name" value="ADP-ribosylglycohydrolase"/>
</dbReference>
<dbReference type="SUPFAM" id="SSF101478">
    <property type="entry name" value="ADP-ribosylglycohydrolase"/>
    <property type="match status" value="1"/>
</dbReference>
<dbReference type="Gene3D" id="1.10.4080.10">
    <property type="entry name" value="ADP-ribosylation/Crystallin J1"/>
    <property type="match status" value="1"/>
</dbReference>
<dbReference type="STRING" id="4846.A0A367IJA7"/>
<protein>
    <submittedName>
        <fullName evidence="1">Uncharacterized protein</fullName>
    </submittedName>
</protein>
<dbReference type="InterPro" id="IPR005502">
    <property type="entry name" value="Ribosyl_crysJ1"/>
</dbReference>
<organism evidence="1 2">
    <name type="scientific">Rhizopus stolonifer</name>
    <name type="common">Rhizopus nigricans</name>
    <dbReference type="NCBI Taxonomy" id="4846"/>
    <lineage>
        <taxon>Eukaryota</taxon>
        <taxon>Fungi</taxon>
        <taxon>Fungi incertae sedis</taxon>
        <taxon>Mucoromycota</taxon>
        <taxon>Mucoromycotina</taxon>
        <taxon>Mucoromycetes</taxon>
        <taxon>Mucorales</taxon>
        <taxon>Mucorineae</taxon>
        <taxon>Rhizopodaceae</taxon>
        <taxon>Rhizopus</taxon>
    </lineage>
</organism>
<reference evidence="1 2" key="1">
    <citation type="journal article" date="2018" name="G3 (Bethesda)">
        <title>Phylogenetic and Phylogenomic Definition of Rhizopus Species.</title>
        <authorList>
            <person name="Gryganskyi A.P."/>
            <person name="Golan J."/>
            <person name="Dolatabadi S."/>
            <person name="Mondo S."/>
            <person name="Robb S."/>
            <person name="Idnurm A."/>
            <person name="Muszewska A."/>
            <person name="Steczkiewicz K."/>
            <person name="Masonjones S."/>
            <person name="Liao H.L."/>
            <person name="Gajdeczka M.T."/>
            <person name="Anike F."/>
            <person name="Vuek A."/>
            <person name="Anishchenko I.M."/>
            <person name="Voigt K."/>
            <person name="de Hoog G.S."/>
            <person name="Smith M.E."/>
            <person name="Heitman J."/>
            <person name="Vilgalys R."/>
            <person name="Stajich J.E."/>
        </authorList>
    </citation>
    <scope>NUCLEOTIDE SEQUENCE [LARGE SCALE GENOMIC DNA]</scope>
    <source>
        <strain evidence="1 2">LSU 92-RS-03</strain>
    </source>
</reference>
<dbReference type="AlphaFoldDB" id="A0A367IJA7"/>
<name>A0A367IJA7_RHIST</name>
<dbReference type="EMBL" id="PJQM01007753">
    <property type="protein sequence ID" value="RCH77767.1"/>
    <property type="molecule type" value="Genomic_DNA"/>
</dbReference>
<dbReference type="Pfam" id="PF03747">
    <property type="entry name" value="ADP_ribosyl_GH"/>
    <property type="match status" value="1"/>
</dbReference>
<proteinExistence type="predicted"/>
<gene>
    <name evidence="1" type="ORF">CU098_002330</name>
</gene>
<dbReference type="Proteomes" id="UP000253551">
    <property type="component" value="Unassembled WGS sequence"/>
</dbReference>
<evidence type="ECO:0000313" key="1">
    <source>
        <dbReference type="EMBL" id="RCH77767.1"/>
    </source>
</evidence>
<evidence type="ECO:0000313" key="2">
    <source>
        <dbReference type="Proteomes" id="UP000253551"/>
    </source>
</evidence>
<sequence length="234" mass="26288">AKLNHLKDTNSALVRAPLLGALKFWDGTSVIENSTHSCQMTHPNPRCMISSVVISILIARLLRGQDLEIQLQPTPIPTPLHSPLLTDYFIDSLTTDQTLQVLVRDVIETNKRIFQSSFLDSFLPIDIIHQLISCSEPNTLPSLQLENTDDAFHSLGAALYCFTRFIPPQGETEYFKKIMIDVVMQGGRAQNNTTTAGALLGARLGYSQLPTEWVVGMKRWEWLEDKLDEFCALF</sequence>
<dbReference type="PANTHER" id="PTHR16222:SF28">
    <property type="entry name" value="ADP-RIBOSYLGLYCOHYDROLASE"/>
    <property type="match status" value="1"/>
</dbReference>